<dbReference type="GO" id="GO:0000139">
    <property type="term" value="C:Golgi membrane"/>
    <property type="evidence" value="ECO:0007669"/>
    <property type="project" value="UniProtKB-SubCell"/>
</dbReference>
<keyword evidence="4" id="KW-0808">Transferase</keyword>
<feature type="compositionally biased region" description="Basic and acidic residues" evidence="10">
    <location>
        <begin position="71"/>
        <end position="82"/>
    </location>
</feature>
<keyword evidence="13" id="KW-1185">Reference proteome</keyword>
<dbReference type="EMBL" id="GG692398">
    <property type="protein sequence ID" value="EER32926.1"/>
    <property type="molecule type" value="Genomic_DNA"/>
</dbReference>
<dbReference type="PANTHER" id="PTHR31646">
    <property type="entry name" value="ALPHA-1,2-MANNOSYLTRANSFERASE MNN2"/>
    <property type="match status" value="1"/>
</dbReference>
<keyword evidence="6" id="KW-0735">Signal-anchor</keyword>
<keyword evidence="7 11" id="KW-1133">Transmembrane helix</keyword>
<dbReference type="eggNOG" id="ENOG502S8HP">
    <property type="taxonomic scope" value="Eukaryota"/>
</dbReference>
<dbReference type="OrthoDB" id="430354at2759"/>
<dbReference type="Pfam" id="PF11051">
    <property type="entry name" value="Mannosyl_trans3"/>
    <property type="match status" value="1"/>
</dbReference>
<keyword evidence="9 11" id="KW-0472">Membrane</keyword>
<keyword evidence="5 11" id="KW-0812">Transmembrane</keyword>
<evidence type="ECO:0000256" key="4">
    <source>
        <dbReference type="ARBA" id="ARBA00022679"/>
    </source>
</evidence>
<dbReference type="Proteomes" id="UP000002037">
    <property type="component" value="Unassembled WGS sequence"/>
</dbReference>
<dbReference type="InterPro" id="IPR022751">
    <property type="entry name" value="Alpha_mannosyltransferase"/>
</dbReference>
<evidence type="ECO:0000256" key="2">
    <source>
        <dbReference type="ARBA" id="ARBA00004922"/>
    </source>
</evidence>
<comment type="subcellular location">
    <subcellularLocation>
        <location evidence="1">Golgi apparatus membrane</location>
        <topology evidence="1">Single-pass type II membrane protein</topology>
    </subcellularLocation>
</comment>
<dbReference type="STRING" id="294747.C5MBA9"/>
<dbReference type="GO" id="GO:0046354">
    <property type="term" value="P:mannan biosynthetic process"/>
    <property type="evidence" value="ECO:0007669"/>
    <property type="project" value="UniProtKB-ARBA"/>
</dbReference>
<dbReference type="GeneID" id="8300307"/>
<evidence type="ECO:0000256" key="11">
    <source>
        <dbReference type="SAM" id="Phobius"/>
    </source>
</evidence>
<protein>
    <submittedName>
        <fullName evidence="12">Uncharacterized protein</fullName>
    </submittedName>
</protein>
<dbReference type="GO" id="GO:0000026">
    <property type="term" value="F:alpha-1,2-mannosyltransferase activity"/>
    <property type="evidence" value="ECO:0007669"/>
    <property type="project" value="TreeGrafter"/>
</dbReference>
<dbReference type="PANTHER" id="PTHR31646:SF1">
    <property type="entry name" value="ALPHA-1,2-MANNOSYLTRANSFERASE MNN2"/>
    <property type="match status" value="1"/>
</dbReference>
<dbReference type="AlphaFoldDB" id="C5MBA9"/>
<dbReference type="InterPro" id="IPR029044">
    <property type="entry name" value="Nucleotide-diphossugar_trans"/>
</dbReference>
<evidence type="ECO:0000256" key="9">
    <source>
        <dbReference type="ARBA" id="ARBA00023136"/>
    </source>
</evidence>
<evidence type="ECO:0000256" key="5">
    <source>
        <dbReference type="ARBA" id="ARBA00022692"/>
    </source>
</evidence>
<accession>C5MBA9</accession>
<keyword evidence="8" id="KW-0333">Golgi apparatus</keyword>
<dbReference type="UniPathway" id="UPA00378"/>
<reference evidence="12 13" key="1">
    <citation type="journal article" date="2009" name="Nature">
        <title>Evolution of pathogenicity and sexual reproduction in eight Candida genomes.</title>
        <authorList>
            <person name="Butler G."/>
            <person name="Rasmussen M.D."/>
            <person name="Lin M.F."/>
            <person name="Santos M.A."/>
            <person name="Sakthikumar S."/>
            <person name="Munro C.A."/>
            <person name="Rheinbay E."/>
            <person name="Grabherr M."/>
            <person name="Forche A."/>
            <person name="Reedy J.L."/>
            <person name="Agrafioti I."/>
            <person name="Arnaud M.B."/>
            <person name="Bates S."/>
            <person name="Brown A.J."/>
            <person name="Brunke S."/>
            <person name="Costanzo M.C."/>
            <person name="Fitzpatrick D.A."/>
            <person name="de Groot P.W."/>
            <person name="Harris D."/>
            <person name="Hoyer L.L."/>
            <person name="Hube B."/>
            <person name="Klis F.M."/>
            <person name="Kodira C."/>
            <person name="Lennard N."/>
            <person name="Logue M.E."/>
            <person name="Martin R."/>
            <person name="Neiman A.M."/>
            <person name="Nikolaou E."/>
            <person name="Quail M.A."/>
            <person name="Quinn J."/>
            <person name="Santos M.C."/>
            <person name="Schmitzberger F.F."/>
            <person name="Sherlock G."/>
            <person name="Shah P."/>
            <person name="Silverstein K.A."/>
            <person name="Skrzypek M.S."/>
            <person name="Soll D."/>
            <person name="Staggs R."/>
            <person name="Stansfield I."/>
            <person name="Stumpf M.P."/>
            <person name="Sudbery P.E."/>
            <person name="Srikantha T."/>
            <person name="Zeng Q."/>
            <person name="Berman J."/>
            <person name="Berriman M."/>
            <person name="Heitman J."/>
            <person name="Gow N.A."/>
            <person name="Lorenz M.C."/>
            <person name="Birren B.W."/>
            <person name="Kellis M."/>
            <person name="Cuomo C.A."/>
        </authorList>
    </citation>
    <scope>NUCLEOTIDE SEQUENCE [LARGE SCALE GENOMIC DNA]</scope>
    <source>
        <strain evidence="13">ATCC MYA-3404 / T1</strain>
    </source>
</reference>
<evidence type="ECO:0000256" key="7">
    <source>
        <dbReference type="ARBA" id="ARBA00022989"/>
    </source>
</evidence>
<comment type="similarity">
    <text evidence="3">Belongs to the MNN1/MNT family.</text>
</comment>
<evidence type="ECO:0000313" key="13">
    <source>
        <dbReference type="Proteomes" id="UP000002037"/>
    </source>
</evidence>
<evidence type="ECO:0000256" key="8">
    <source>
        <dbReference type="ARBA" id="ARBA00023034"/>
    </source>
</evidence>
<feature type="transmembrane region" description="Helical" evidence="11">
    <location>
        <begin position="12"/>
        <end position="30"/>
    </location>
</feature>
<dbReference type="HOGENOM" id="CLU_013298_1_2_1"/>
<dbReference type="SUPFAM" id="SSF53448">
    <property type="entry name" value="Nucleotide-diphospho-sugar transferases"/>
    <property type="match status" value="1"/>
</dbReference>
<gene>
    <name evidence="12" type="ORF">CTRG_03351</name>
</gene>
<proteinExistence type="inferred from homology"/>
<dbReference type="VEuPathDB" id="FungiDB:CTRG_03351"/>
<comment type="pathway">
    <text evidence="2">Protein modification; protein glycosylation.</text>
</comment>
<dbReference type="KEGG" id="ctp:CTRG_03351"/>
<evidence type="ECO:0000256" key="1">
    <source>
        <dbReference type="ARBA" id="ARBA00004323"/>
    </source>
</evidence>
<evidence type="ECO:0000256" key="10">
    <source>
        <dbReference type="SAM" id="MobiDB-lite"/>
    </source>
</evidence>
<evidence type="ECO:0000313" key="12">
    <source>
        <dbReference type="EMBL" id="EER32926.1"/>
    </source>
</evidence>
<feature type="compositionally biased region" description="Low complexity" evidence="10">
    <location>
        <begin position="53"/>
        <end position="64"/>
    </location>
</feature>
<sequence length="645" mass="74568">MSKILHFLPRHRGKTIGVLIILVIFLHTIWNYSSVSSDIYDLDRFQDDTLNEQQQQQQQKLQSGLGSGQVIDDRPDLDKPEFDNQLLEQQQQKEEEEEEEEEKSAKPSSGASSSSLVEDHDSVDHSINEPIMKPVNAHVFWKRIFEIFDNYKLDLGAEPKQAVNYIDKSKHKPGEKNKDVLLSKAEVSSNLIDQLKQKHHGVVEDLPEMMPESVYKKDSKGVVIIGGGRFSWLAYLAVVALRETGSNLPVEIIMPTKKDYEREIEFCEKILPDLNAGCVVVDDVLGEAVMKDRKFSTYQFKALALIVSSFEHILLLDSDNMIVSNPDKIFESKLYNDYGMITWPDYWKRTISPIYYDLAQIEVNENKRIRYDRFPLYIPPGTTANLEGVDKPSVPFHDLEGAISDLSTESGQLIINKRTHGETILLALYYNMYGPNLFYKLFSLGEQGEGDKDTFVAAAVVSGQDYYQIKSFIKTFGYFDNDGKFQGVAMGQKNPLIDFEEYENNILKKFMEDETTKQLSIPEQIEKLKEYEKGIFSQTNEIPLFTIHCNYPKLDPLQYMSRDDIYDSGNKKMRYKLYNGLSYSKEELRNGELEKVEVDFEYEQWTRIHDILCVKRIHFAHFIDKDMTEICEFVNNQIKWLSNTE</sequence>
<evidence type="ECO:0000256" key="3">
    <source>
        <dbReference type="ARBA" id="ARBA00009105"/>
    </source>
</evidence>
<dbReference type="RefSeq" id="XP_002549054.1">
    <property type="nucleotide sequence ID" value="XM_002549008.1"/>
</dbReference>
<feature type="region of interest" description="Disordered" evidence="10">
    <location>
        <begin position="50"/>
        <end position="121"/>
    </location>
</feature>
<name>C5MBA9_CANTT</name>
<evidence type="ECO:0000256" key="6">
    <source>
        <dbReference type="ARBA" id="ARBA00022968"/>
    </source>
</evidence>
<organism evidence="12 13">
    <name type="scientific">Candida tropicalis (strain ATCC MYA-3404 / T1)</name>
    <name type="common">Yeast</name>
    <dbReference type="NCBI Taxonomy" id="294747"/>
    <lineage>
        <taxon>Eukaryota</taxon>
        <taxon>Fungi</taxon>
        <taxon>Dikarya</taxon>
        <taxon>Ascomycota</taxon>
        <taxon>Saccharomycotina</taxon>
        <taxon>Pichiomycetes</taxon>
        <taxon>Debaryomycetaceae</taxon>
        <taxon>Candida/Lodderomyces clade</taxon>
        <taxon>Candida</taxon>
    </lineage>
</organism>
<feature type="compositionally biased region" description="Low complexity" evidence="10">
    <location>
        <begin position="106"/>
        <end position="115"/>
    </location>
</feature>